<keyword evidence="2" id="KW-1185">Reference proteome</keyword>
<dbReference type="Proteomes" id="UP001589575">
    <property type="component" value="Unassembled WGS sequence"/>
</dbReference>
<sequence length="107" mass="12086">MHRYRPLYALCLVVGIHLIRLGDHTGFLVQIEEDHPVKVDALLLVRRRWPRSGSERRDETSSDALFALLEERGEAGQIKWQVVEVVFGDVGRALLSAGKGGVDPVRW</sequence>
<evidence type="ECO:0008006" key="3">
    <source>
        <dbReference type="Google" id="ProtNLM"/>
    </source>
</evidence>
<organism evidence="1 2">
    <name type="scientific">Citricoccus parietis</name>
    <dbReference type="NCBI Taxonomy" id="592307"/>
    <lineage>
        <taxon>Bacteria</taxon>
        <taxon>Bacillati</taxon>
        <taxon>Actinomycetota</taxon>
        <taxon>Actinomycetes</taxon>
        <taxon>Micrococcales</taxon>
        <taxon>Micrococcaceae</taxon>
        <taxon>Citricoccus</taxon>
    </lineage>
</organism>
<evidence type="ECO:0000313" key="1">
    <source>
        <dbReference type="EMBL" id="MFB9073850.1"/>
    </source>
</evidence>
<proteinExistence type="predicted"/>
<gene>
    <name evidence="1" type="ORF">ACFFX0_22685</name>
</gene>
<name>A0ABV5G4I8_9MICC</name>
<reference evidence="1 2" key="1">
    <citation type="submission" date="2024-09" db="EMBL/GenBank/DDBJ databases">
        <authorList>
            <person name="Sun Q."/>
            <person name="Mori K."/>
        </authorList>
    </citation>
    <scope>NUCLEOTIDE SEQUENCE [LARGE SCALE GENOMIC DNA]</scope>
    <source>
        <strain evidence="1 2">CCM 7609</strain>
    </source>
</reference>
<dbReference type="EMBL" id="JBHMFI010000001">
    <property type="protein sequence ID" value="MFB9073850.1"/>
    <property type="molecule type" value="Genomic_DNA"/>
</dbReference>
<accession>A0ABV5G4I8</accession>
<evidence type="ECO:0000313" key="2">
    <source>
        <dbReference type="Proteomes" id="UP001589575"/>
    </source>
</evidence>
<protein>
    <recommendedName>
        <fullName evidence="3">Secreted protein</fullName>
    </recommendedName>
</protein>
<comment type="caution">
    <text evidence="1">The sequence shown here is derived from an EMBL/GenBank/DDBJ whole genome shotgun (WGS) entry which is preliminary data.</text>
</comment>